<evidence type="ECO:0000313" key="3">
    <source>
        <dbReference type="Proteomes" id="UP001341281"/>
    </source>
</evidence>
<sequence length="98" mass="10654">MDSNCLLLITICCCVVLALPSWREQQGTLLLASARHVPAAAAAADVPKATVCMSSAAFPEAESRRRSHHFAFTVHCPPFAAEAELLPLLQQIRRDVKN</sequence>
<evidence type="ECO:0000256" key="1">
    <source>
        <dbReference type="SAM" id="SignalP"/>
    </source>
</evidence>
<keyword evidence="1" id="KW-0732">Signal</keyword>
<feature type="chain" id="PRO_5042972430" description="Secreted protein" evidence="1">
    <location>
        <begin position="19"/>
        <end position="98"/>
    </location>
</feature>
<evidence type="ECO:0008006" key="4">
    <source>
        <dbReference type="Google" id="ProtNLM"/>
    </source>
</evidence>
<name>A0AAQ3WHJ3_PASNO</name>
<protein>
    <recommendedName>
        <fullName evidence="4">Secreted protein</fullName>
    </recommendedName>
</protein>
<accession>A0AAQ3WHJ3</accession>
<reference evidence="2 3" key="1">
    <citation type="submission" date="2024-02" db="EMBL/GenBank/DDBJ databases">
        <title>High-quality chromosome-scale genome assembly of Pensacola bahiagrass (Paspalum notatum Flugge var. saurae).</title>
        <authorList>
            <person name="Vega J.M."/>
            <person name="Podio M."/>
            <person name="Orjuela J."/>
            <person name="Siena L.A."/>
            <person name="Pessino S.C."/>
            <person name="Combes M.C."/>
            <person name="Mariac C."/>
            <person name="Albertini E."/>
            <person name="Pupilli F."/>
            <person name="Ortiz J.P.A."/>
            <person name="Leblanc O."/>
        </authorList>
    </citation>
    <scope>NUCLEOTIDE SEQUENCE [LARGE SCALE GENOMIC DNA]</scope>
    <source>
        <strain evidence="2">R1</strain>
        <tissue evidence="2">Leaf</tissue>
    </source>
</reference>
<evidence type="ECO:0000313" key="2">
    <source>
        <dbReference type="EMBL" id="WVZ61767.1"/>
    </source>
</evidence>
<keyword evidence="3" id="KW-1185">Reference proteome</keyword>
<proteinExistence type="predicted"/>
<organism evidence="2 3">
    <name type="scientific">Paspalum notatum var. saurae</name>
    <dbReference type="NCBI Taxonomy" id="547442"/>
    <lineage>
        <taxon>Eukaryota</taxon>
        <taxon>Viridiplantae</taxon>
        <taxon>Streptophyta</taxon>
        <taxon>Embryophyta</taxon>
        <taxon>Tracheophyta</taxon>
        <taxon>Spermatophyta</taxon>
        <taxon>Magnoliopsida</taxon>
        <taxon>Liliopsida</taxon>
        <taxon>Poales</taxon>
        <taxon>Poaceae</taxon>
        <taxon>PACMAD clade</taxon>
        <taxon>Panicoideae</taxon>
        <taxon>Andropogonodae</taxon>
        <taxon>Paspaleae</taxon>
        <taxon>Paspalinae</taxon>
        <taxon>Paspalum</taxon>
    </lineage>
</organism>
<gene>
    <name evidence="2" type="ORF">U9M48_011588</name>
</gene>
<dbReference type="AlphaFoldDB" id="A0AAQ3WHJ3"/>
<dbReference type="Proteomes" id="UP001341281">
    <property type="component" value="Chromosome 03"/>
</dbReference>
<feature type="signal peptide" evidence="1">
    <location>
        <begin position="1"/>
        <end position="18"/>
    </location>
</feature>
<dbReference type="EMBL" id="CP144747">
    <property type="protein sequence ID" value="WVZ61767.1"/>
    <property type="molecule type" value="Genomic_DNA"/>
</dbReference>